<dbReference type="PANTHER" id="PTHR47814">
    <property type="entry name" value="PEPTIDYL-TRNA HYDROLASE ARFB"/>
    <property type="match status" value="1"/>
</dbReference>
<feature type="domain" description="Prokaryotic-type class I peptide chain release factors" evidence="3">
    <location>
        <begin position="22"/>
        <end position="38"/>
    </location>
</feature>
<evidence type="ECO:0000256" key="2">
    <source>
        <dbReference type="SAM" id="MobiDB-lite"/>
    </source>
</evidence>
<dbReference type="RefSeq" id="WP_238223724.1">
    <property type="nucleotide sequence ID" value="NZ_BPQD01000007.1"/>
</dbReference>
<reference evidence="5" key="1">
    <citation type="journal article" date="2019" name="Int. J. Syst. Evol. Microbiol.">
        <title>The Global Catalogue of Microorganisms (GCM) 10K type strain sequencing project: providing services to taxonomists for standard genome sequencing and annotation.</title>
        <authorList>
            <consortium name="The Broad Institute Genomics Platform"/>
            <consortium name="The Broad Institute Genome Sequencing Center for Infectious Disease"/>
            <person name="Wu L."/>
            <person name="Ma J."/>
        </authorList>
    </citation>
    <scope>NUCLEOTIDE SEQUENCE [LARGE SCALE GENOMIC DNA]</scope>
    <source>
        <strain evidence="5">CECT 7069</strain>
    </source>
</reference>
<dbReference type="Pfam" id="PF00472">
    <property type="entry name" value="RF-1"/>
    <property type="match status" value="1"/>
</dbReference>
<comment type="caution">
    <text evidence="4">The sequence shown here is derived from an EMBL/GenBank/DDBJ whole genome shotgun (WGS) entry which is preliminary data.</text>
</comment>
<name>A0ABT8BC02_9HYPH</name>
<sequence length="140" mass="15459">MALQCTPQIAIDEAELDETFVRASGPGGQNVNKLSTAVQLRFDARRSPSLPNAVAVRLMRLAGRRLTLDGIIVISAQQFRTQDRNRADARERLAALVAEAAVPPTPRRATRPTLASKKRRLDEKSKRSDVKRMRGDRGDG</sequence>
<dbReference type="Gene3D" id="3.30.160.20">
    <property type="match status" value="1"/>
</dbReference>
<evidence type="ECO:0000256" key="1">
    <source>
        <dbReference type="ARBA" id="ARBA00010835"/>
    </source>
</evidence>
<feature type="compositionally biased region" description="Basic and acidic residues" evidence="2">
    <location>
        <begin position="120"/>
        <end position="140"/>
    </location>
</feature>
<dbReference type="EC" id="3.1.1.29" evidence="4"/>
<keyword evidence="4" id="KW-0378">Hydrolase</keyword>
<dbReference type="SUPFAM" id="SSF75620">
    <property type="entry name" value="Release factor"/>
    <property type="match status" value="1"/>
</dbReference>
<dbReference type="InterPro" id="IPR000352">
    <property type="entry name" value="Pep_chain_release_fac_I"/>
</dbReference>
<dbReference type="InterPro" id="IPR045853">
    <property type="entry name" value="Pep_chain_release_fac_I_sf"/>
</dbReference>
<dbReference type="Proteomes" id="UP001224644">
    <property type="component" value="Unassembled WGS sequence"/>
</dbReference>
<keyword evidence="5" id="KW-1185">Reference proteome</keyword>
<evidence type="ECO:0000313" key="4">
    <source>
        <dbReference type="EMBL" id="MDN3589349.1"/>
    </source>
</evidence>
<dbReference type="PANTHER" id="PTHR47814:SF1">
    <property type="entry name" value="PEPTIDYL-TRNA HYDROLASE ARFB"/>
    <property type="match status" value="1"/>
</dbReference>
<comment type="similarity">
    <text evidence="1">Belongs to the prokaryotic/mitochondrial release factor family.</text>
</comment>
<protein>
    <submittedName>
        <fullName evidence="4">Alternative ribosome rescue aminoacyl-tRNA hydrolase ArfB</fullName>
        <ecNumber evidence="4">3.1.1.29</ecNumber>
    </submittedName>
</protein>
<dbReference type="GO" id="GO:0004045">
    <property type="term" value="F:peptidyl-tRNA hydrolase activity"/>
    <property type="evidence" value="ECO:0007669"/>
    <property type="project" value="UniProtKB-EC"/>
</dbReference>
<dbReference type="EMBL" id="JAUFPX010000002">
    <property type="protein sequence ID" value="MDN3589349.1"/>
    <property type="molecule type" value="Genomic_DNA"/>
</dbReference>
<accession>A0ABT8BC02</accession>
<evidence type="ECO:0000259" key="3">
    <source>
        <dbReference type="PROSITE" id="PS00745"/>
    </source>
</evidence>
<dbReference type="NCBIfam" id="NF006718">
    <property type="entry name" value="PRK09256.1"/>
    <property type="match status" value="1"/>
</dbReference>
<dbReference type="PROSITE" id="PS00745">
    <property type="entry name" value="RF_PROK_I"/>
    <property type="match status" value="1"/>
</dbReference>
<feature type="region of interest" description="Disordered" evidence="2">
    <location>
        <begin position="100"/>
        <end position="140"/>
    </location>
</feature>
<organism evidence="4 5">
    <name type="scientific">Methylobacterium adhaesivum</name>
    <dbReference type="NCBI Taxonomy" id="333297"/>
    <lineage>
        <taxon>Bacteria</taxon>
        <taxon>Pseudomonadati</taxon>
        <taxon>Pseudomonadota</taxon>
        <taxon>Alphaproteobacteria</taxon>
        <taxon>Hyphomicrobiales</taxon>
        <taxon>Methylobacteriaceae</taxon>
        <taxon>Methylobacterium</taxon>
    </lineage>
</organism>
<gene>
    <name evidence="4" type="primary">arfB</name>
    <name evidence="4" type="ORF">QWZ12_01855</name>
</gene>
<proteinExistence type="inferred from homology"/>
<evidence type="ECO:0000313" key="5">
    <source>
        <dbReference type="Proteomes" id="UP001224644"/>
    </source>
</evidence>